<feature type="region of interest" description="Disordered" evidence="2">
    <location>
        <begin position="964"/>
        <end position="1040"/>
    </location>
</feature>
<protein>
    <submittedName>
        <fullName evidence="6">Diacylglycerol kinase (DAG kinase)</fullName>
    </submittedName>
</protein>
<feature type="region of interest" description="Disordered" evidence="2">
    <location>
        <begin position="2049"/>
        <end position="2074"/>
    </location>
</feature>
<keyword evidence="3" id="KW-0472">Membrane</keyword>
<dbReference type="Gene3D" id="3.60.40.10">
    <property type="entry name" value="PPM-type phosphatase domain"/>
    <property type="match status" value="1"/>
</dbReference>
<feature type="region of interest" description="Disordered" evidence="2">
    <location>
        <begin position="408"/>
        <end position="592"/>
    </location>
</feature>
<feature type="compositionally biased region" description="Basic and acidic residues" evidence="2">
    <location>
        <begin position="464"/>
        <end position="480"/>
    </location>
</feature>
<dbReference type="EMBL" id="CAMXCT030000647">
    <property type="protein sequence ID" value="CAL4768925.1"/>
    <property type="molecule type" value="Genomic_DNA"/>
</dbReference>
<dbReference type="InterPro" id="IPR036457">
    <property type="entry name" value="PPM-type-like_dom_sf"/>
</dbReference>
<dbReference type="GO" id="GO:0016301">
    <property type="term" value="F:kinase activity"/>
    <property type="evidence" value="ECO:0007669"/>
    <property type="project" value="UniProtKB-KW"/>
</dbReference>
<dbReference type="PROSITE" id="PS51746">
    <property type="entry name" value="PPM_2"/>
    <property type="match status" value="1"/>
</dbReference>
<keyword evidence="3" id="KW-0812">Transmembrane</keyword>
<feature type="compositionally biased region" description="Basic and acidic residues" evidence="2">
    <location>
        <begin position="709"/>
        <end position="731"/>
    </location>
</feature>
<reference evidence="6 7" key="2">
    <citation type="submission" date="2024-05" db="EMBL/GenBank/DDBJ databases">
        <authorList>
            <person name="Chen Y."/>
            <person name="Shah S."/>
            <person name="Dougan E. K."/>
            <person name="Thang M."/>
            <person name="Chan C."/>
        </authorList>
    </citation>
    <scope>NUCLEOTIDE SEQUENCE [LARGE SCALE GENOMIC DNA]</scope>
</reference>
<dbReference type="OrthoDB" id="10264738at2759"/>
<keyword evidence="6" id="KW-0418">Kinase</keyword>
<dbReference type="InterPro" id="IPR001932">
    <property type="entry name" value="PPM-type_phosphatase-like_dom"/>
</dbReference>
<feature type="compositionally biased region" description="Pro residues" evidence="2">
    <location>
        <begin position="2513"/>
        <end position="2524"/>
    </location>
</feature>
<feature type="region of interest" description="Disordered" evidence="2">
    <location>
        <begin position="2373"/>
        <end position="2455"/>
    </location>
</feature>
<feature type="compositionally biased region" description="Basic and acidic residues" evidence="2">
    <location>
        <begin position="622"/>
        <end position="692"/>
    </location>
</feature>
<dbReference type="Pfam" id="PF00481">
    <property type="entry name" value="PP2C"/>
    <property type="match status" value="1"/>
</dbReference>
<name>A0A9P1BYH8_9DINO</name>
<accession>A0A9P1BYH8</accession>
<feature type="compositionally biased region" description="Basic and acidic residues" evidence="2">
    <location>
        <begin position="2061"/>
        <end position="2074"/>
    </location>
</feature>
<evidence type="ECO:0000256" key="1">
    <source>
        <dbReference type="SAM" id="Coils"/>
    </source>
</evidence>
<feature type="compositionally biased region" description="Basic and acidic residues" evidence="2">
    <location>
        <begin position="964"/>
        <end position="976"/>
    </location>
</feature>
<feature type="compositionally biased region" description="Basic and acidic residues" evidence="2">
    <location>
        <begin position="983"/>
        <end position="1033"/>
    </location>
</feature>
<dbReference type="CDD" id="cd00143">
    <property type="entry name" value="PP2Cc"/>
    <property type="match status" value="1"/>
</dbReference>
<feature type="coiled-coil region" evidence="1">
    <location>
        <begin position="1042"/>
        <end position="1084"/>
    </location>
</feature>
<keyword evidence="6" id="KW-0808">Transferase</keyword>
<feature type="region of interest" description="Disordered" evidence="2">
    <location>
        <begin position="2274"/>
        <end position="2303"/>
    </location>
</feature>
<feature type="compositionally biased region" description="Basic and acidic residues" evidence="2">
    <location>
        <begin position="2538"/>
        <end position="2551"/>
    </location>
</feature>
<feature type="region of interest" description="Disordered" evidence="2">
    <location>
        <begin position="622"/>
        <end position="745"/>
    </location>
</feature>
<keyword evidence="1" id="KW-0175">Coiled coil</keyword>
<dbReference type="InterPro" id="IPR013103">
    <property type="entry name" value="RVT_2"/>
</dbReference>
<evidence type="ECO:0000313" key="6">
    <source>
        <dbReference type="EMBL" id="CAL4768925.1"/>
    </source>
</evidence>
<feature type="compositionally biased region" description="Low complexity" evidence="2">
    <location>
        <begin position="2482"/>
        <end position="2502"/>
    </location>
</feature>
<feature type="compositionally biased region" description="Basic and acidic residues" evidence="2">
    <location>
        <begin position="555"/>
        <end position="564"/>
    </location>
</feature>
<dbReference type="PANTHER" id="PTHR47992">
    <property type="entry name" value="PROTEIN PHOSPHATASE"/>
    <property type="match status" value="1"/>
</dbReference>
<dbReference type="CDD" id="cd09272">
    <property type="entry name" value="RNase_HI_RT_Ty1"/>
    <property type="match status" value="1"/>
</dbReference>
<sequence>MQRLQRPVCRAGVHWARHAARAQVVCWRLNHQDHTTFGTRHRSGCRSFSSEGQQPLRVSNKDLEVWANDVRGHAYSRACMEPYTVSTVRHFGKGVESPDGWSAHFISTSGLKSSGVPNQDAYSFTTLQCGWILCIACDGHGEHGEIIAERVSRALPLFFSSYLVHGTEEALRRAFQSAQNDLESSFGPMQVYSGATVVMCCIDKDAESVWCAHVGDSRLVVGDMDTGQPVFCSIEHKAHDAEEYKRLEAAGAQVIQKRYDDGEVVSRIFIPKTGVPGLAMSRSMGDGCLKKYGVTAEPDISNITDSWKSCALPGMIMGSDGLWVATSGNCRWLIFFLITGLAFAFLAFLLLLTARRSGGAGSTSALRGAPVQLLGTRREQKKLRWPVITRLRAQAMLERRRKTLRENVAEEEADQEVEVLKGGQMKALEDKRPEEDQMALRGKGTPSQGGEFLKTPSQPTLEDDMGRTPRQEETPKEWKTPKTPVETPRQAEPPTSSTREREERGGRTASAAQTPFHRPSGAPETSPQWPGGPKTSPTTLRPANQPEPQPLFDDEQLRRYEELRSQAPMLNPPQVQQRTLEEMRPETLREEELKRLRKREEELEMERTMLLREREELQRLLQQKEREKSRERHEEELQRLLQHKQRDESRERHEEELQRLLQHKGRDESRERHDERRQNAIEDEDVQYRTPEEESQTAKKLFQDELEEADRPPKPEAERPPTAREATRPLKTEAAVPQGKRRPQERCPIDLNDWLALIEPIMADLTATSHDWWDRLLKEARQWYQDHMALSPMDRLTHEPQPSKDLDRPKWIRLERRASTLLMMSIPEAQKEELVSTKRITALKIICHLFTTFQPGGLAEKEVILRSLEMPQEAATVAEAVSSLRKWMRWRRRAMELQVSEPDPFLLLKGLGRIVRRPLEANRELNFRISLARSMLQVDSTPTKDTVGKFSTHLLAEMEQIAHLEGSKKSTSKDTQKQAQPEVKVRKTEEEPNKEGSPEKSGKPWEGKDMKPTAKVVKKEEATKKEEVAKEGSNEGDSSEAMKGLLEEANKMLKALQQGKNEEDEGKEVRLQKLQKQLDELKTLKVFRISKIHTEGGDYGLLDSGATHALRGRQPGESLKDLTEVRVTLACGRDATLKMTRGGTMIGQHEETEPIVPLGKMVSQLGCTVEWDEGGLVVVHPERGRLDTTQRGGCPHIPRPLALDIIQELEEKSGWMKKMKTKEEDEEDVLKKMVAVHPVFRDLPEEVKKELVVTPSKDLTALPGTLHLFAGEDDGFTLSQAVKSAGGDVQTLLLYVLAVHVEKTKDEEEKEEGIKRDAKTEEQKTGGEGWKKIILALEQPSAPEYLPKTVSFWWTDQWRKMKEMYDLQEIKFNQGDWKGEEGGKGCIKPTTIGGNVEIKVPEERNPEAKGRSQDRVQDSKSLSRWVPGLMKELAKSAPHRRLNAKKGQFPRAGVLSVDTTGPLVKGEDLMGNKMRFLLVGAYTWLAPKDSPLEDKRNERVPEEEVDAIEGLRIDDSEGEADDEAEHTEEDPQQDPPGNPEEPQGGERAINPQEPQEAAKEEVDQPEDFEIKIFRLVTPLPSKAGGVVLQAVIDMILKLRSDGFDVSQVHSDNGGHGHWVKQEDGTTIVARFCIADVWNPVTDHSWLAVMTEMPDPLEERRRLRRKTPPELAKMEVQEDEPGEEGRDPEPRRRSRLLQLIMEEMTALMEDPSEEALKTTMQSVAKLRMMMETGTSEDVLQTRIVGLGEVMKDLEGWKKPIEEELKSLVEDKMALEAISKEEVEKMFRAAHAEGRKLEVVPGKLVTVVKPAPEGGKKKARIVACGNFTAKDAQDELYASTGDAVTLRIMMKLASENQWDGVTLDIRTAFLNTPWEDMDVLVKPPHLLIRMKLVEEGTLWRPTKALYGFRKSPRLWGNHRDSTMRKMEVPHEGKRHRLTQLVSEPNLWRIDEVKDEDEEEEKPKGPPKALMMVYVDDLFATGPTQLLKALTETIKKEWNTSTPEWINEDPTRFLGMGISKTKGEDGLEVWAASQQDYVKELLRRNVGEDEKKWPKRKVPISKDPPAEHQEEPKVEGVRKAQKIVGEALWLVTRTRPDMMYALAKMASQVLHQPQWVAESASQLWGYMAATIHEGITFEKGEESHGSVIVTLRGAPLLWKSSRQSTVSLSTAEAELNELIEGLMMGESVAAILEELEPHIMKMMASDSQAAVNICLAEGGSWRTRHLRLRAAHAKQRFTKGDWLLRHLPGEDMLADIGTKSLTSARLEKLKKGLGMKKIGKDEEKNEEPEEKTAPEEAEKIKKKEQGTRVPKEVEKALQCVALMIAIQGAKAQDDEETEERAEMFHIELILMFALVGVVSVIQRIIPCLMGWLRRDRQPEEEPTEEEGSRVRGAPTRRQEEQALRTPESIRRRRRVEARDDEDTEEETDPGVPFPHGDRDGNLFLRNPPGPKAPPRQLAHMYPIPKGQQKGQQAGQAGTQVGQLGLQAGRPGQQAGQQKGRPQQAASSSTTPVHMLVPPPPPQEPGAEPPRLVEEFFQGLVQEEHEHPDDWDPETHGQIYPGKGSPPQAYFQRMAEKGQAKGSEEGTPMKGAKKGKKGDDEIAQAKGAKGEGSPQKGAPKGQGKKGQTEGEEVPEKGAQKGGGKMAENGEGDDEAAPPRVPSDEHGVALPVYITPCGTRFHTGVTCPTLANSGWMVRSPWCPLCCLGLQPSSAPILYSEGPGRTVHSRRECAGPMQGYPMCQRCPRLRADETTQAQENPLGVERVETVVERPQERLKDAKDASNEKLEEENLQSLIQRIDWNGLYVQTKHLGAKAYVQTKHLAAKAYDTFNEGMVSMTKSKPEAWWNAYQVNQEKLADVDLKPVVVFVNTRSGGQQGMKVLNELQAYLHCAQLVDLQRGGPEAALGWWDKTALQYRILVCLGCGAWFK</sequence>
<dbReference type="GO" id="GO:0004722">
    <property type="term" value="F:protein serine/threonine phosphatase activity"/>
    <property type="evidence" value="ECO:0007669"/>
    <property type="project" value="InterPro"/>
</dbReference>
<dbReference type="EMBL" id="CAMXCT010000647">
    <property type="protein sequence ID" value="CAI3981613.1"/>
    <property type="molecule type" value="Genomic_DNA"/>
</dbReference>
<organism evidence="5">
    <name type="scientific">Cladocopium goreaui</name>
    <dbReference type="NCBI Taxonomy" id="2562237"/>
    <lineage>
        <taxon>Eukaryota</taxon>
        <taxon>Sar</taxon>
        <taxon>Alveolata</taxon>
        <taxon>Dinophyceae</taxon>
        <taxon>Suessiales</taxon>
        <taxon>Symbiodiniaceae</taxon>
        <taxon>Cladocopium</taxon>
    </lineage>
</organism>
<dbReference type="SMART" id="SM00332">
    <property type="entry name" value="PP2Cc"/>
    <property type="match status" value="1"/>
</dbReference>
<evidence type="ECO:0000259" key="4">
    <source>
        <dbReference type="PROSITE" id="PS51746"/>
    </source>
</evidence>
<feature type="domain" description="PPM-type phosphatase" evidence="4">
    <location>
        <begin position="102"/>
        <end position="370"/>
    </location>
</feature>
<evidence type="ECO:0000256" key="3">
    <source>
        <dbReference type="SAM" id="Phobius"/>
    </source>
</evidence>
<feature type="region of interest" description="Disordered" evidence="2">
    <location>
        <begin position="1488"/>
        <end position="1564"/>
    </location>
</feature>
<comment type="caution">
    <text evidence="5">The sequence shown here is derived from an EMBL/GenBank/DDBJ whole genome shotgun (WGS) entry which is preliminary data.</text>
</comment>
<feature type="compositionally biased region" description="Basic and acidic residues" evidence="2">
    <location>
        <begin position="2287"/>
        <end position="2303"/>
    </location>
</feature>
<feature type="compositionally biased region" description="Basic and acidic residues" evidence="2">
    <location>
        <begin position="1402"/>
        <end position="1418"/>
    </location>
</feature>
<dbReference type="EMBL" id="CAMXCT020000647">
    <property type="protein sequence ID" value="CAL1134988.1"/>
    <property type="molecule type" value="Genomic_DNA"/>
</dbReference>
<dbReference type="InterPro" id="IPR015655">
    <property type="entry name" value="PP2C"/>
</dbReference>
<dbReference type="SUPFAM" id="SSF81606">
    <property type="entry name" value="PP2C-like"/>
    <property type="match status" value="1"/>
</dbReference>
<feature type="compositionally biased region" description="Basic and acidic residues" evidence="2">
    <location>
        <begin position="1490"/>
        <end position="1502"/>
    </location>
</feature>
<feature type="region of interest" description="Disordered" evidence="2">
    <location>
        <begin position="2482"/>
        <end position="2660"/>
    </location>
</feature>
<dbReference type="Pfam" id="PF07727">
    <property type="entry name" value="RVT_2"/>
    <property type="match status" value="1"/>
</dbReference>
<feature type="compositionally biased region" description="Acidic residues" evidence="2">
    <location>
        <begin position="2415"/>
        <end position="2425"/>
    </location>
</feature>
<proteinExistence type="predicted"/>
<gene>
    <name evidence="5" type="ORF">C1SCF055_LOCUS9384</name>
</gene>
<feature type="compositionally biased region" description="Acidic residues" evidence="2">
    <location>
        <begin position="1516"/>
        <end position="1532"/>
    </location>
</feature>
<keyword evidence="3" id="KW-1133">Transmembrane helix</keyword>
<feature type="region of interest" description="Disordered" evidence="2">
    <location>
        <begin position="1656"/>
        <end position="1691"/>
    </location>
</feature>
<reference evidence="5" key="1">
    <citation type="submission" date="2022-10" db="EMBL/GenBank/DDBJ databases">
        <authorList>
            <person name="Chen Y."/>
            <person name="Dougan E. K."/>
            <person name="Chan C."/>
            <person name="Rhodes N."/>
            <person name="Thang M."/>
        </authorList>
    </citation>
    <scope>NUCLEOTIDE SEQUENCE</scope>
</reference>
<feature type="compositionally biased region" description="Basic and acidic residues" evidence="2">
    <location>
        <begin position="579"/>
        <end position="592"/>
    </location>
</feature>
<keyword evidence="7" id="KW-1185">Reference proteome</keyword>
<evidence type="ECO:0000256" key="2">
    <source>
        <dbReference type="SAM" id="MobiDB-lite"/>
    </source>
</evidence>
<feature type="region of interest" description="Disordered" evidence="2">
    <location>
        <begin position="1402"/>
        <end position="1421"/>
    </location>
</feature>
<dbReference type="Proteomes" id="UP001152797">
    <property type="component" value="Unassembled WGS sequence"/>
</dbReference>
<evidence type="ECO:0000313" key="7">
    <source>
        <dbReference type="Proteomes" id="UP001152797"/>
    </source>
</evidence>
<feature type="transmembrane region" description="Helical" evidence="3">
    <location>
        <begin position="332"/>
        <end position="352"/>
    </location>
</feature>
<feature type="compositionally biased region" description="Basic and acidic residues" evidence="2">
    <location>
        <begin position="2570"/>
        <end position="2580"/>
    </location>
</feature>
<evidence type="ECO:0000313" key="5">
    <source>
        <dbReference type="EMBL" id="CAI3981613.1"/>
    </source>
</evidence>